<dbReference type="GO" id="GO:0045499">
    <property type="term" value="F:chemorepellent activity"/>
    <property type="evidence" value="ECO:0007669"/>
    <property type="project" value="TreeGrafter"/>
</dbReference>
<name>A0AAJ7TR25_PETMA</name>
<dbReference type="InterPro" id="IPR001627">
    <property type="entry name" value="Semap_dom"/>
</dbReference>
<dbReference type="PROSITE" id="PS51004">
    <property type="entry name" value="SEMA"/>
    <property type="match status" value="1"/>
</dbReference>
<evidence type="ECO:0000313" key="13">
    <source>
        <dbReference type="Proteomes" id="UP001318040"/>
    </source>
</evidence>
<dbReference type="SUPFAM" id="SSF48726">
    <property type="entry name" value="Immunoglobulin"/>
    <property type="match status" value="1"/>
</dbReference>
<dbReference type="Pfam" id="PF01403">
    <property type="entry name" value="Sema"/>
    <property type="match status" value="1"/>
</dbReference>
<feature type="chain" id="PRO_5042514397" evidence="10">
    <location>
        <begin position="28"/>
        <end position="791"/>
    </location>
</feature>
<dbReference type="InterPro" id="IPR003599">
    <property type="entry name" value="Ig_sub"/>
</dbReference>
<sequence>MGPRFGSAWPTACLALVLALALPAAGSTDQRSPVPRLKLSYRELVATNSTVTLSVPADVWDFRTLLLDEDRGRLLVGTRNYLLLLQLDNINRQPRKIYWPPSKERVEICKLTGKDPQRECANFVRALHHYNRTHVYACGTGAFYPVCAFVHMGSRLEEPVFSLDAQHMESGRGRCPYDPQQHTVSLITDGQLFAGLNVDFMGKEPTFGRSLGPGNSIRTEQHEASWLNDPKFVAVFAFPDTSSREDDKVYVFFRETALEASGAKAIYSRVARVCKNDMGGQRSLINKWTTFLKARLVCSVPGPNGIDTHFDEIQDVFLQPTKDDRNPLLYAVFSTSSAVFQGSAVCVYHAADVRAVFNGPFAHKEGQEFGWTEYKGKVPYPRPGTCPSRTYDPSFRSTRELPDEVVHFARSHTLMARAVAPALGRPVFTLTSAEYALTRIVAHHVQAEDGPYDVLFLGTSVGSVLKVITIPTKNLAMEDVILEELSLAKEPSPVLSMVISPKRQQLLVGLQEGLVQLSFQRCHVYGKACAECCLSRDPYCAWDGTACSRYFPSNKSLRRARRQDVRHGDPTTHCWDTHAGGEFEESEEKVLFGVEGNATFLECVPPSRLAALSWYVQHSKKDPPQELKTDERIVQTAQGLLVRDLHRGDAGVYRCRARENAYSREVSRVALHVVPGEGLRADGAAARGPPRGAADDDRRRPPNAAAAGLPPSLPPAFPAAPRKDAYLRPLPDGGVEELCEQLWLKRPKPRFRGASVAGKWKHPQDSGRGRMRRHPGTGRQGAADVGARTGR</sequence>
<organism evidence="13 14">
    <name type="scientific">Petromyzon marinus</name>
    <name type="common">Sea lamprey</name>
    <dbReference type="NCBI Taxonomy" id="7757"/>
    <lineage>
        <taxon>Eukaryota</taxon>
        <taxon>Metazoa</taxon>
        <taxon>Chordata</taxon>
        <taxon>Craniata</taxon>
        <taxon>Vertebrata</taxon>
        <taxon>Cyclostomata</taxon>
        <taxon>Hyperoartia</taxon>
        <taxon>Petromyzontiformes</taxon>
        <taxon>Petromyzontidae</taxon>
        <taxon>Petromyzon</taxon>
    </lineage>
</organism>
<dbReference type="InterPro" id="IPR036352">
    <property type="entry name" value="Semap_dom_sf"/>
</dbReference>
<dbReference type="RefSeq" id="XP_032822492.1">
    <property type="nucleotide sequence ID" value="XM_032966601.1"/>
</dbReference>
<dbReference type="InterPro" id="IPR013783">
    <property type="entry name" value="Ig-like_fold"/>
</dbReference>
<dbReference type="SMART" id="SM00630">
    <property type="entry name" value="Sema"/>
    <property type="match status" value="1"/>
</dbReference>
<dbReference type="KEGG" id="pmrn:116949368"/>
<dbReference type="SMART" id="SM00409">
    <property type="entry name" value="IG"/>
    <property type="match status" value="1"/>
</dbReference>
<dbReference type="GO" id="GO:0071526">
    <property type="term" value="P:semaphorin-plexin signaling pathway"/>
    <property type="evidence" value="ECO:0007669"/>
    <property type="project" value="TreeGrafter"/>
</dbReference>
<evidence type="ECO:0000256" key="1">
    <source>
        <dbReference type="ARBA" id="ARBA00004613"/>
    </source>
</evidence>
<keyword evidence="7" id="KW-0393">Immunoglobulin domain</keyword>
<comment type="caution">
    <text evidence="8">Lacks conserved residue(s) required for the propagation of feature annotation.</text>
</comment>
<dbReference type="Gene3D" id="2.130.10.10">
    <property type="entry name" value="YVTN repeat-like/Quinoprotein amine dehydrogenase"/>
    <property type="match status" value="1"/>
</dbReference>
<dbReference type="SMART" id="SM00423">
    <property type="entry name" value="PSI"/>
    <property type="match status" value="1"/>
</dbReference>
<accession>A0AAJ7TR25</accession>
<dbReference type="PANTHER" id="PTHR11036:SF36">
    <property type="entry name" value="SEMAPHORIN-3D"/>
    <property type="match status" value="1"/>
</dbReference>
<dbReference type="InterPro" id="IPR027231">
    <property type="entry name" value="Semaphorin"/>
</dbReference>
<keyword evidence="6" id="KW-0325">Glycoprotein</keyword>
<dbReference type="GO" id="GO:0030215">
    <property type="term" value="F:semaphorin receptor binding"/>
    <property type="evidence" value="ECO:0007669"/>
    <property type="project" value="InterPro"/>
</dbReference>
<evidence type="ECO:0000259" key="11">
    <source>
        <dbReference type="PROSITE" id="PS50835"/>
    </source>
</evidence>
<feature type="domain" description="Sema" evidence="12">
    <location>
        <begin position="36"/>
        <end position="519"/>
    </location>
</feature>
<dbReference type="GO" id="GO:0030335">
    <property type="term" value="P:positive regulation of cell migration"/>
    <property type="evidence" value="ECO:0007669"/>
    <property type="project" value="TreeGrafter"/>
</dbReference>
<dbReference type="InterPro" id="IPR015943">
    <property type="entry name" value="WD40/YVTN_repeat-like_dom_sf"/>
</dbReference>
<dbReference type="PANTHER" id="PTHR11036">
    <property type="entry name" value="SEMAPHORIN"/>
    <property type="match status" value="1"/>
</dbReference>
<evidence type="ECO:0000313" key="14">
    <source>
        <dbReference type="RefSeq" id="XP_032822492.1"/>
    </source>
</evidence>
<dbReference type="GO" id="GO:0005615">
    <property type="term" value="C:extracellular space"/>
    <property type="evidence" value="ECO:0007669"/>
    <property type="project" value="TreeGrafter"/>
</dbReference>
<evidence type="ECO:0000256" key="7">
    <source>
        <dbReference type="ARBA" id="ARBA00023319"/>
    </source>
</evidence>
<dbReference type="Gene3D" id="2.60.40.10">
    <property type="entry name" value="Immunoglobulins"/>
    <property type="match status" value="1"/>
</dbReference>
<dbReference type="FunFam" id="2.60.40.10:FF:000030">
    <property type="entry name" value="Semaphorin 3F like"/>
    <property type="match status" value="1"/>
</dbReference>
<comment type="subcellular location">
    <subcellularLocation>
        <location evidence="1">Secreted</location>
    </subcellularLocation>
</comment>
<protein>
    <submittedName>
        <fullName evidence="14">Semaphorin-3D-like isoform X1</fullName>
    </submittedName>
</protein>
<feature type="region of interest" description="Disordered" evidence="9">
    <location>
        <begin position="680"/>
        <end position="725"/>
    </location>
</feature>
<feature type="compositionally biased region" description="Low complexity" evidence="9">
    <location>
        <begin position="681"/>
        <end position="692"/>
    </location>
</feature>
<dbReference type="GO" id="GO:0005886">
    <property type="term" value="C:plasma membrane"/>
    <property type="evidence" value="ECO:0007669"/>
    <property type="project" value="TreeGrafter"/>
</dbReference>
<evidence type="ECO:0000256" key="2">
    <source>
        <dbReference type="ARBA" id="ARBA00009492"/>
    </source>
</evidence>
<dbReference type="Proteomes" id="UP001318040">
    <property type="component" value="Chromosome 36"/>
</dbReference>
<feature type="domain" description="Ig-like" evidence="11">
    <location>
        <begin position="595"/>
        <end position="667"/>
    </location>
</feature>
<keyword evidence="3" id="KW-0964">Secreted</keyword>
<dbReference type="InterPro" id="IPR036179">
    <property type="entry name" value="Ig-like_dom_sf"/>
</dbReference>
<evidence type="ECO:0000256" key="4">
    <source>
        <dbReference type="ARBA" id="ARBA00022729"/>
    </source>
</evidence>
<reference evidence="14" key="1">
    <citation type="submission" date="2025-08" db="UniProtKB">
        <authorList>
            <consortium name="RefSeq"/>
        </authorList>
    </citation>
    <scope>IDENTIFICATION</scope>
    <source>
        <tissue evidence="14">Sperm</tissue>
    </source>
</reference>
<feature type="region of interest" description="Disordered" evidence="9">
    <location>
        <begin position="750"/>
        <end position="791"/>
    </location>
</feature>
<dbReference type="InterPro" id="IPR016201">
    <property type="entry name" value="PSI"/>
</dbReference>
<dbReference type="Gene3D" id="3.30.1680.10">
    <property type="entry name" value="ligand-binding face of the semaphorins, domain 2"/>
    <property type="match status" value="1"/>
</dbReference>
<evidence type="ECO:0000256" key="8">
    <source>
        <dbReference type="PROSITE-ProRule" id="PRU00352"/>
    </source>
</evidence>
<dbReference type="PROSITE" id="PS50835">
    <property type="entry name" value="IG_LIKE"/>
    <property type="match status" value="1"/>
</dbReference>
<keyword evidence="5" id="KW-1015">Disulfide bond</keyword>
<evidence type="ECO:0000256" key="10">
    <source>
        <dbReference type="SAM" id="SignalP"/>
    </source>
</evidence>
<dbReference type="AlphaFoldDB" id="A0AAJ7TR25"/>
<evidence type="ECO:0000256" key="9">
    <source>
        <dbReference type="SAM" id="MobiDB-lite"/>
    </source>
</evidence>
<evidence type="ECO:0000256" key="3">
    <source>
        <dbReference type="ARBA" id="ARBA00022525"/>
    </source>
</evidence>
<dbReference type="SUPFAM" id="SSF101912">
    <property type="entry name" value="Sema domain"/>
    <property type="match status" value="1"/>
</dbReference>
<keyword evidence="4 10" id="KW-0732">Signal</keyword>
<dbReference type="GO" id="GO:0001755">
    <property type="term" value="P:neural crest cell migration"/>
    <property type="evidence" value="ECO:0007669"/>
    <property type="project" value="TreeGrafter"/>
</dbReference>
<dbReference type="FunFam" id="3.30.1680.10:FF:000001">
    <property type="entry name" value="Semaphorin 3F like"/>
    <property type="match status" value="1"/>
</dbReference>
<evidence type="ECO:0000259" key="12">
    <source>
        <dbReference type="PROSITE" id="PS51004"/>
    </source>
</evidence>
<dbReference type="GO" id="GO:0007411">
    <property type="term" value="P:axon guidance"/>
    <property type="evidence" value="ECO:0007669"/>
    <property type="project" value="TreeGrafter"/>
</dbReference>
<evidence type="ECO:0000256" key="6">
    <source>
        <dbReference type="ARBA" id="ARBA00023180"/>
    </source>
</evidence>
<evidence type="ECO:0000256" key="5">
    <source>
        <dbReference type="ARBA" id="ARBA00023157"/>
    </source>
</evidence>
<gene>
    <name evidence="14" type="primary">LOC116949368</name>
</gene>
<dbReference type="InterPro" id="IPR007110">
    <property type="entry name" value="Ig-like_dom"/>
</dbReference>
<proteinExistence type="inferred from homology"/>
<keyword evidence="13" id="KW-1185">Reference proteome</keyword>
<dbReference type="SUPFAM" id="SSF103575">
    <property type="entry name" value="Plexin repeat"/>
    <property type="match status" value="1"/>
</dbReference>
<dbReference type="FunFam" id="2.130.10.10:FF:000015">
    <property type="entry name" value="Semaphorin 3B"/>
    <property type="match status" value="1"/>
</dbReference>
<feature type="signal peptide" evidence="10">
    <location>
        <begin position="1"/>
        <end position="27"/>
    </location>
</feature>
<comment type="similarity">
    <text evidence="2">Belongs to the semaphorin family.</text>
</comment>